<evidence type="ECO:0000256" key="1">
    <source>
        <dbReference type="SAM" id="MobiDB-lite"/>
    </source>
</evidence>
<feature type="compositionally biased region" description="Basic and acidic residues" evidence="1">
    <location>
        <begin position="25"/>
        <end position="51"/>
    </location>
</feature>
<organism evidence="3 4">
    <name type="scientific">Lujinxingia sediminis</name>
    <dbReference type="NCBI Taxonomy" id="2480984"/>
    <lineage>
        <taxon>Bacteria</taxon>
        <taxon>Deltaproteobacteria</taxon>
        <taxon>Bradymonadales</taxon>
        <taxon>Lujinxingiaceae</taxon>
        <taxon>Lujinxingia</taxon>
    </lineage>
</organism>
<evidence type="ECO:0000313" key="4">
    <source>
        <dbReference type="Proteomes" id="UP000282926"/>
    </source>
</evidence>
<evidence type="ECO:0000256" key="2">
    <source>
        <dbReference type="SAM" id="SignalP"/>
    </source>
</evidence>
<keyword evidence="4" id="KW-1185">Reference proteome</keyword>
<feature type="region of interest" description="Disordered" evidence="1">
    <location>
        <begin position="25"/>
        <end position="55"/>
    </location>
</feature>
<feature type="region of interest" description="Disordered" evidence="1">
    <location>
        <begin position="211"/>
        <end position="235"/>
    </location>
</feature>
<sequence length="235" mass="26144">MRVHLRGLLIALLLILVAAACRGEDAKTPGDEGQRKEKSARTPDSEPEPREVFGLPLPPDYSDRLEISETLVTVHTSMTVAELSAFFRSRLVDYEYVEMSGRVRVLPLRPHSPSLEFYTLAGRHGQLVIDYHAAPDVAARELARSQSLEAIAEKDGDLARALEHARNNPTTNRGERAPWLSAMRGKPVELRTSDGELLAPGAVWGEPYTPPPGSPLYGEQNRENFGRPFGDWRMH</sequence>
<comment type="caution">
    <text evidence="3">The sequence shown here is derived from an EMBL/GenBank/DDBJ whole genome shotgun (WGS) entry which is preliminary data.</text>
</comment>
<accession>A0ABY0CPG3</accession>
<feature type="compositionally biased region" description="Basic and acidic residues" evidence="1">
    <location>
        <begin position="220"/>
        <end position="235"/>
    </location>
</feature>
<dbReference type="RefSeq" id="WP_115604773.1">
    <property type="nucleotide sequence ID" value="NZ_SADD01000013.1"/>
</dbReference>
<dbReference type="PROSITE" id="PS51257">
    <property type="entry name" value="PROKAR_LIPOPROTEIN"/>
    <property type="match status" value="1"/>
</dbReference>
<evidence type="ECO:0000313" key="3">
    <source>
        <dbReference type="EMBL" id="RVU42229.1"/>
    </source>
</evidence>
<proteinExistence type="predicted"/>
<keyword evidence="2" id="KW-0732">Signal</keyword>
<feature type="signal peptide" evidence="2">
    <location>
        <begin position="1"/>
        <end position="20"/>
    </location>
</feature>
<protein>
    <submittedName>
        <fullName evidence="3">Uncharacterized protein</fullName>
    </submittedName>
</protein>
<feature type="chain" id="PRO_5045895502" evidence="2">
    <location>
        <begin position="21"/>
        <end position="235"/>
    </location>
</feature>
<name>A0ABY0CPG3_9DELT</name>
<dbReference type="EMBL" id="SADD01000013">
    <property type="protein sequence ID" value="RVU42229.1"/>
    <property type="molecule type" value="Genomic_DNA"/>
</dbReference>
<gene>
    <name evidence="3" type="ORF">EA187_16715</name>
</gene>
<reference evidence="3 4" key="1">
    <citation type="submission" date="2019-01" db="EMBL/GenBank/DDBJ databases">
        <title>Lujinxingia litoralis gen. nov., sp. nov. and Lujinxingia sediminis gen. nov., sp. nov., new members in the order Bradymonadales, isolated from coastal sediment.</title>
        <authorList>
            <person name="Li C.-M."/>
        </authorList>
    </citation>
    <scope>NUCLEOTIDE SEQUENCE [LARGE SCALE GENOMIC DNA]</scope>
    <source>
        <strain evidence="3 4">SEH01</strain>
    </source>
</reference>
<dbReference type="Proteomes" id="UP000282926">
    <property type="component" value="Unassembled WGS sequence"/>
</dbReference>